<proteinExistence type="predicted"/>
<gene>
    <name evidence="1" type="ORF">WF834_06705</name>
</gene>
<evidence type="ECO:0000313" key="2">
    <source>
        <dbReference type="Proteomes" id="UP001373196"/>
    </source>
</evidence>
<dbReference type="EMBL" id="JBBFGL010000005">
    <property type="protein sequence ID" value="MEJ5195867.1"/>
    <property type="molecule type" value="Genomic_DNA"/>
</dbReference>
<name>A0AB35Y5L4_9FIRM</name>
<dbReference type="AlphaFoldDB" id="A0AB35Y5L4"/>
<sequence length="73" mass="8027">MSVMKLPANYAVINEEEMVYLDGGASDLYNDFLNVGKVFNAIARIFSGASSIINNVNVIYQSFLTLSDLLKGF</sequence>
<accession>A0AB35Y5L4</accession>
<dbReference type="Proteomes" id="UP001373196">
    <property type="component" value="Unassembled WGS sequence"/>
</dbReference>
<reference evidence="1" key="1">
    <citation type="submission" date="2024-03" db="EMBL/GenBank/DDBJ databases">
        <authorList>
            <person name="Plomp N."/>
            <person name="Harmsen H.J."/>
        </authorList>
    </citation>
    <scope>NUCLEOTIDE SEQUENCE</scope>
    <source>
        <strain evidence="1">HTF-128</strain>
    </source>
</reference>
<protein>
    <submittedName>
        <fullName evidence="1">Uncharacterized protein</fullName>
    </submittedName>
</protein>
<dbReference type="RefSeq" id="WP_339395324.1">
    <property type="nucleotide sequence ID" value="NZ_JBBFGL010000005.1"/>
</dbReference>
<organism evidence="1 2">
    <name type="scientific">Faecalibacterium wellingii</name>
    <dbReference type="NCBI Taxonomy" id="2929491"/>
    <lineage>
        <taxon>Bacteria</taxon>
        <taxon>Bacillati</taxon>
        <taxon>Bacillota</taxon>
        <taxon>Clostridia</taxon>
        <taxon>Eubacteriales</taxon>
        <taxon>Oscillospiraceae</taxon>
        <taxon>Faecalibacterium</taxon>
    </lineage>
</organism>
<comment type="caution">
    <text evidence="1">The sequence shown here is derived from an EMBL/GenBank/DDBJ whole genome shotgun (WGS) entry which is preliminary data.</text>
</comment>
<evidence type="ECO:0000313" key="1">
    <source>
        <dbReference type="EMBL" id="MEJ5195867.1"/>
    </source>
</evidence>